<dbReference type="OrthoDB" id="2135706at2"/>
<dbReference type="Pfam" id="PF00583">
    <property type="entry name" value="Acetyltransf_1"/>
    <property type="match status" value="1"/>
</dbReference>
<evidence type="ECO:0000313" key="5">
    <source>
        <dbReference type="Proteomes" id="UP000439113"/>
    </source>
</evidence>
<keyword evidence="1 4" id="KW-0808">Transferase</keyword>
<reference evidence="4 5" key="1">
    <citation type="submission" date="2019-11" db="EMBL/GenBank/DDBJ databases">
        <title>Whole-genome sequence of a Rhodoblastus acidophilus DSM 142.</title>
        <authorList>
            <person name="Kyndt J.A."/>
            <person name="Meyer T.E."/>
        </authorList>
    </citation>
    <scope>NUCLEOTIDE SEQUENCE [LARGE SCALE GENOMIC DNA]</scope>
    <source>
        <strain evidence="4 5">DSM 142</strain>
    </source>
</reference>
<evidence type="ECO:0000313" key="4">
    <source>
        <dbReference type="EMBL" id="MTV30011.1"/>
    </source>
</evidence>
<feature type="domain" description="N-acetyltransferase" evidence="3">
    <location>
        <begin position="1"/>
        <end position="146"/>
    </location>
</feature>
<dbReference type="PROSITE" id="PS51186">
    <property type="entry name" value="GNAT"/>
    <property type="match status" value="1"/>
</dbReference>
<dbReference type="CDD" id="cd04301">
    <property type="entry name" value="NAT_SF"/>
    <property type="match status" value="1"/>
</dbReference>
<dbReference type="EMBL" id="WNKS01000002">
    <property type="protein sequence ID" value="MTV30011.1"/>
    <property type="molecule type" value="Genomic_DNA"/>
</dbReference>
<evidence type="ECO:0000256" key="1">
    <source>
        <dbReference type="ARBA" id="ARBA00022679"/>
    </source>
</evidence>
<dbReference type="Proteomes" id="UP000439113">
    <property type="component" value="Unassembled WGS sequence"/>
</dbReference>
<sequence>MRLRPFRSDDWAEVLAVWVAAWTKARSDIDFSARAKWLEDVFARSADEGAQVVVAEDEGIVGFVLFDPVRRWLEQIAVAPLAQGRGVARALMAQVKAACPEGLALAVNVDNLRALAFYASEGFVRDANGVNPLSGLPTCELRWTPEGASTR</sequence>
<evidence type="ECO:0000259" key="3">
    <source>
        <dbReference type="PROSITE" id="PS51186"/>
    </source>
</evidence>
<dbReference type="InterPro" id="IPR016181">
    <property type="entry name" value="Acyl_CoA_acyltransferase"/>
</dbReference>
<dbReference type="Gene3D" id="3.40.630.30">
    <property type="match status" value="1"/>
</dbReference>
<organism evidence="4 5">
    <name type="scientific">Rhodoblastus acidophilus</name>
    <name type="common">Rhodopseudomonas acidophila</name>
    <dbReference type="NCBI Taxonomy" id="1074"/>
    <lineage>
        <taxon>Bacteria</taxon>
        <taxon>Pseudomonadati</taxon>
        <taxon>Pseudomonadota</taxon>
        <taxon>Alphaproteobacteria</taxon>
        <taxon>Hyphomicrobiales</taxon>
        <taxon>Rhodoblastaceae</taxon>
        <taxon>Rhodoblastus</taxon>
    </lineage>
</organism>
<name>A0A6N8DLE8_RHOAC</name>
<dbReference type="PANTHER" id="PTHR43877:SF2">
    <property type="entry name" value="AMINOALKYLPHOSPHONATE N-ACETYLTRANSFERASE-RELATED"/>
    <property type="match status" value="1"/>
</dbReference>
<dbReference type="InterPro" id="IPR050832">
    <property type="entry name" value="Bact_Acetyltransf"/>
</dbReference>
<gene>
    <name evidence="4" type="ORF">GJ654_03275</name>
</gene>
<evidence type="ECO:0000256" key="2">
    <source>
        <dbReference type="ARBA" id="ARBA00023315"/>
    </source>
</evidence>
<dbReference type="PANTHER" id="PTHR43877">
    <property type="entry name" value="AMINOALKYLPHOSPHONATE N-ACETYLTRANSFERASE-RELATED-RELATED"/>
    <property type="match status" value="1"/>
</dbReference>
<dbReference type="AlphaFoldDB" id="A0A6N8DLE8"/>
<dbReference type="SUPFAM" id="SSF55729">
    <property type="entry name" value="Acyl-CoA N-acyltransferases (Nat)"/>
    <property type="match status" value="1"/>
</dbReference>
<dbReference type="InterPro" id="IPR000182">
    <property type="entry name" value="GNAT_dom"/>
</dbReference>
<comment type="caution">
    <text evidence="4">The sequence shown here is derived from an EMBL/GenBank/DDBJ whole genome shotgun (WGS) entry which is preliminary data.</text>
</comment>
<dbReference type="GO" id="GO:0016747">
    <property type="term" value="F:acyltransferase activity, transferring groups other than amino-acyl groups"/>
    <property type="evidence" value="ECO:0007669"/>
    <property type="project" value="InterPro"/>
</dbReference>
<accession>A0A6N8DLE8</accession>
<keyword evidence="2" id="KW-0012">Acyltransferase</keyword>
<proteinExistence type="predicted"/>
<dbReference type="RefSeq" id="WP_155444673.1">
    <property type="nucleotide sequence ID" value="NZ_JAOQNR010000002.1"/>
</dbReference>
<protein>
    <submittedName>
        <fullName evidence="4">GNAT family N-acetyltransferase</fullName>
    </submittedName>
</protein>